<dbReference type="PANTHER" id="PTHR43384:SF3">
    <property type="entry name" value="AAA+ ATPASE DOMAIN-CONTAINING PROTEIN"/>
    <property type="match status" value="1"/>
</dbReference>
<dbReference type="InterPro" id="IPR002586">
    <property type="entry name" value="CobQ/CobB/MinD/ParA_Nub-bd_dom"/>
</dbReference>
<evidence type="ECO:0000313" key="2">
    <source>
        <dbReference type="EMBL" id="GBF33113.1"/>
    </source>
</evidence>
<dbReference type="GO" id="GO:0005524">
    <property type="term" value="F:ATP binding"/>
    <property type="evidence" value="ECO:0007669"/>
    <property type="project" value="TreeGrafter"/>
</dbReference>
<proteinExistence type="predicted"/>
<dbReference type="InterPro" id="IPR027417">
    <property type="entry name" value="P-loop_NTPase"/>
</dbReference>
<evidence type="ECO:0000313" key="3">
    <source>
        <dbReference type="Proteomes" id="UP000239549"/>
    </source>
</evidence>
<dbReference type="InterPro" id="IPR050625">
    <property type="entry name" value="ParA/MinD_ATPase"/>
</dbReference>
<organism evidence="2 3">
    <name type="scientific">Desulfocucumis palustris</name>
    <dbReference type="NCBI Taxonomy" id="1898651"/>
    <lineage>
        <taxon>Bacteria</taxon>
        <taxon>Bacillati</taxon>
        <taxon>Bacillota</taxon>
        <taxon>Clostridia</taxon>
        <taxon>Eubacteriales</taxon>
        <taxon>Desulfocucumaceae</taxon>
        <taxon>Desulfocucumis</taxon>
    </lineage>
</organism>
<gene>
    <name evidence="2" type="ORF">DCCM_2210</name>
</gene>
<dbReference type="SUPFAM" id="SSF52540">
    <property type="entry name" value="P-loop containing nucleoside triphosphate hydrolases"/>
    <property type="match status" value="1"/>
</dbReference>
<dbReference type="OrthoDB" id="7346657at2"/>
<dbReference type="PANTHER" id="PTHR43384">
    <property type="entry name" value="SEPTUM SITE-DETERMINING PROTEIN MIND HOMOLOG, CHLOROPLASTIC-RELATED"/>
    <property type="match status" value="1"/>
</dbReference>
<dbReference type="GO" id="GO:0051782">
    <property type="term" value="P:negative regulation of cell division"/>
    <property type="evidence" value="ECO:0007669"/>
    <property type="project" value="TreeGrafter"/>
</dbReference>
<protein>
    <submittedName>
        <fullName evidence="2">CO dehydrogenase accessory protein CooC</fullName>
    </submittedName>
</protein>
<keyword evidence="3" id="KW-1185">Reference proteome</keyword>
<dbReference type="Proteomes" id="UP000239549">
    <property type="component" value="Unassembled WGS sequence"/>
</dbReference>
<dbReference type="Gene3D" id="3.40.50.300">
    <property type="entry name" value="P-loop containing nucleotide triphosphate hydrolases"/>
    <property type="match status" value="1"/>
</dbReference>
<comment type="caution">
    <text evidence="2">The sequence shown here is derived from an EMBL/GenBank/DDBJ whole genome shotgun (WGS) entry which is preliminary data.</text>
</comment>
<evidence type="ECO:0000259" key="1">
    <source>
        <dbReference type="Pfam" id="PF01656"/>
    </source>
</evidence>
<dbReference type="GO" id="GO:0009898">
    <property type="term" value="C:cytoplasmic side of plasma membrane"/>
    <property type="evidence" value="ECO:0007669"/>
    <property type="project" value="TreeGrafter"/>
</dbReference>
<dbReference type="PIRSF" id="PIRSF005647">
    <property type="entry name" value="CooC"/>
    <property type="match status" value="1"/>
</dbReference>
<reference evidence="3" key="1">
    <citation type="submission" date="2018-02" db="EMBL/GenBank/DDBJ databases">
        <title>Genome sequence of Desulfocucumis palustris strain NAW-5.</title>
        <authorList>
            <person name="Watanabe M."/>
            <person name="Kojima H."/>
            <person name="Fukui M."/>
        </authorList>
    </citation>
    <scope>NUCLEOTIDE SEQUENCE [LARGE SCALE GENOMIC DNA]</scope>
    <source>
        <strain evidence="3">NAW-5</strain>
    </source>
</reference>
<accession>A0A2L2XBP9</accession>
<dbReference type="InterPro" id="IPR014433">
    <property type="entry name" value="CooC"/>
</dbReference>
<dbReference type="Pfam" id="PF01656">
    <property type="entry name" value="CbiA"/>
    <property type="match status" value="1"/>
</dbReference>
<dbReference type="GO" id="GO:0005829">
    <property type="term" value="C:cytosol"/>
    <property type="evidence" value="ECO:0007669"/>
    <property type="project" value="TreeGrafter"/>
</dbReference>
<dbReference type="EMBL" id="BFAV01000073">
    <property type="protein sequence ID" value="GBF33113.1"/>
    <property type="molecule type" value="Genomic_DNA"/>
</dbReference>
<sequence>MPKIIVSGRGGSGKSTMAALLAKALEERGKVLVIDTDESNLGLGRMLGQEPPAMTLMGFLGGKSAVRDKLLASMQQEKKEKLSFFRDNLTLENLPAECVSWHGPVGVLRIGKIEHSMEGCACPMGSITRSLLNELQVSENEWAIVDTEAGVEHFGRGILEGADIVLMVADPSYESVLLTEKARELAGEANKKFIVVINKLDENTGPVLRQELTGRGIEIGAALNYSADVNQANLTGNPVDINVLREDVGGIIDKLAG</sequence>
<name>A0A2L2XBP9_9FIRM</name>
<dbReference type="GO" id="GO:0016887">
    <property type="term" value="F:ATP hydrolysis activity"/>
    <property type="evidence" value="ECO:0007669"/>
    <property type="project" value="TreeGrafter"/>
</dbReference>
<feature type="domain" description="CobQ/CobB/MinD/ParA nucleotide binding" evidence="1">
    <location>
        <begin position="4"/>
        <end position="239"/>
    </location>
</feature>
<dbReference type="AlphaFoldDB" id="A0A2L2XBP9"/>
<dbReference type="RefSeq" id="WP_104371547.1">
    <property type="nucleotide sequence ID" value="NZ_BFAV01000073.1"/>
</dbReference>